<feature type="non-terminal residue" evidence="2">
    <location>
        <position position="126"/>
    </location>
</feature>
<dbReference type="AlphaFoldDB" id="A0A9N9K4M4"/>
<sequence length="126" mass="13951">KKKTSASKVVKPMSDDKLASFAAIVVPLLSFIGVIGMIVGVNDDIDRCKSSNNSLQIWVRFFVEFITEEWTSANCTNYPLSAFSDCPVLEEYTYNMGASANGHFRVDIPTEVYACVWFVAVLLSIP</sequence>
<feature type="transmembrane region" description="Helical" evidence="1">
    <location>
        <begin position="21"/>
        <end position="41"/>
    </location>
</feature>
<protein>
    <submittedName>
        <fullName evidence="2">935_t:CDS:1</fullName>
    </submittedName>
</protein>
<organism evidence="2 3">
    <name type="scientific">Dentiscutata erythropus</name>
    <dbReference type="NCBI Taxonomy" id="1348616"/>
    <lineage>
        <taxon>Eukaryota</taxon>
        <taxon>Fungi</taxon>
        <taxon>Fungi incertae sedis</taxon>
        <taxon>Mucoromycota</taxon>
        <taxon>Glomeromycotina</taxon>
        <taxon>Glomeromycetes</taxon>
        <taxon>Diversisporales</taxon>
        <taxon>Gigasporaceae</taxon>
        <taxon>Dentiscutata</taxon>
    </lineage>
</organism>
<comment type="caution">
    <text evidence="2">The sequence shown here is derived from an EMBL/GenBank/DDBJ whole genome shotgun (WGS) entry which is preliminary data.</text>
</comment>
<dbReference type="EMBL" id="CAJVPY010041861">
    <property type="protein sequence ID" value="CAG8806937.1"/>
    <property type="molecule type" value="Genomic_DNA"/>
</dbReference>
<evidence type="ECO:0000313" key="2">
    <source>
        <dbReference type="EMBL" id="CAG8806937.1"/>
    </source>
</evidence>
<keyword evidence="1" id="KW-0812">Transmembrane</keyword>
<proteinExistence type="predicted"/>
<gene>
    <name evidence="2" type="ORF">DERYTH_LOCUS24570</name>
</gene>
<accession>A0A9N9K4M4</accession>
<dbReference type="Proteomes" id="UP000789405">
    <property type="component" value="Unassembled WGS sequence"/>
</dbReference>
<name>A0A9N9K4M4_9GLOM</name>
<evidence type="ECO:0000256" key="1">
    <source>
        <dbReference type="SAM" id="Phobius"/>
    </source>
</evidence>
<keyword evidence="3" id="KW-1185">Reference proteome</keyword>
<feature type="non-terminal residue" evidence="2">
    <location>
        <position position="1"/>
    </location>
</feature>
<evidence type="ECO:0000313" key="3">
    <source>
        <dbReference type="Proteomes" id="UP000789405"/>
    </source>
</evidence>
<reference evidence="2" key="1">
    <citation type="submission" date="2021-06" db="EMBL/GenBank/DDBJ databases">
        <authorList>
            <person name="Kallberg Y."/>
            <person name="Tangrot J."/>
            <person name="Rosling A."/>
        </authorList>
    </citation>
    <scope>NUCLEOTIDE SEQUENCE</scope>
    <source>
        <strain evidence="2">MA453B</strain>
    </source>
</reference>
<keyword evidence="1" id="KW-0472">Membrane</keyword>
<keyword evidence="1" id="KW-1133">Transmembrane helix</keyword>